<organism evidence="6 7">
    <name type="scientific">Paraphotobacterium marinum</name>
    <dbReference type="NCBI Taxonomy" id="1755811"/>
    <lineage>
        <taxon>Bacteria</taxon>
        <taxon>Pseudomonadati</taxon>
        <taxon>Pseudomonadota</taxon>
        <taxon>Gammaproteobacteria</taxon>
        <taxon>Vibrionales</taxon>
        <taxon>Vibrionaceae</taxon>
        <taxon>Paraphotobacterium</taxon>
    </lineage>
</organism>
<name>A0A220VG50_9GAMM</name>
<dbReference type="PROSITE" id="PS50931">
    <property type="entry name" value="HTH_LYSR"/>
    <property type="match status" value="1"/>
</dbReference>
<evidence type="ECO:0000256" key="4">
    <source>
        <dbReference type="ARBA" id="ARBA00023163"/>
    </source>
</evidence>
<evidence type="ECO:0000313" key="7">
    <source>
        <dbReference type="Proteomes" id="UP000242175"/>
    </source>
</evidence>
<dbReference type="Gene3D" id="1.10.10.10">
    <property type="entry name" value="Winged helix-like DNA-binding domain superfamily/Winged helix DNA-binding domain"/>
    <property type="match status" value="1"/>
</dbReference>
<dbReference type="Gene3D" id="3.40.190.290">
    <property type="match status" value="1"/>
</dbReference>
<dbReference type="GO" id="GO:0003700">
    <property type="term" value="F:DNA-binding transcription factor activity"/>
    <property type="evidence" value="ECO:0007669"/>
    <property type="project" value="InterPro"/>
</dbReference>
<proteinExistence type="inferred from homology"/>
<evidence type="ECO:0000256" key="1">
    <source>
        <dbReference type="ARBA" id="ARBA00009437"/>
    </source>
</evidence>
<dbReference type="SUPFAM" id="SSF53850">
    <property type="entry name" value="Periplasmic binding protein-like II"/>
    <property type="match status" value="1"/>
</dbReference>
<reference evidence="6 7" key="1">
    <citation type="journal article" date="2016" name="Int. J. Syst. Evol. Microbiol.">
        <title>Paraphotobacterium marinum gen. nov., sp. nov., a member of the family Vibrionaceae, isolated from surface seawater.</title>
        <authorList>
            <person name="Huang Z."/>
            <person name="Dong C."/>
            <person name="Shao Z."/>
        </authorList>
    </citation>
    <scope>NUCLEOTIDE SEQUENCE [LARGE SCALE GENOMIC DNA]</scope>
    <source>
        <strain evidence="6 7">NSCS20N07D</strain>
    </source>
</reference>
<dbReference type="GO" id="GO:0006351">
    <property type="term" value="P:DNA-templated transcription"/>
    <property type="evidence" value="ECO:0007669"/>
    <property type="project" value="TreeGrafter"/>
</dbReference>
<dbReference type="RefSeq" id="WP_089074282.1">
    <property type="nucleotide sequence ID" value="NZ_CBCSAM010000004.1"/>
</dbReference>
<dbReference type="InterPro" id="IPR058163">
    <property type="entry name" value="LysR-type_TF_proteobact-type"/>
</dbReference>
<accession>A0A220VG50</accession>
<feature type="domain" description="HTH lysR-type" evidence="5">
    <location>
        <begin position="1"/>
        <end position="59"/>
    </location>
</feature>
<dbReference type="PANTHER" id="PTHR30537:SF5">
    <property type="entry name" value="HTH-TYPE TRANSCRIPTIONAL ACTIVATOR TTDR-RELATED"/>
    <property type="match status" value="1"/>
</dbReference>
<dbReference type="Pfam" id="PF03466">
    <property type="entry name" value="LysR_substrate"/>
    <property type="match status" value="1"/>
</dbReference>
<dbReference type="OrthoDB" id="9815676at2"/>
<protein>
    <submittedName>
        <fullName evidence="6">LysR family transcriptional regulator</fullName>
    </submittedName>
</protein>
<dbReference type="PANTHER" id="PTHR30537">
    <property type="entry name" value="HTH-TYPE TRANSCRIPTIONAL REGULATOR"/>
    <property type="match status" value="1"/>
</dbReference>
<dbReference type="InterPro" id="IPR036390">
    <property type="entry name" value="WH_DNA-bd_sf"/>
</dbReference>
<keyword evidence="2" id="KW-0805">Transcription regulation</keyword>
<evidence type="ECO:0000259" key="5">
    <source>
        <dbReference type="PROSITE" id="PS50931"/>
    </source>
</evidence>
<dbReference type="SUPFAM" id="SSF46785">
    <property type="entry name" value="Winged helix' DNA-binding domain"/>
    <property type="match status" value="1"/>
</dbReference>
<dbReference type="Pfam" id="PF00126">
    <property type="entry name" value="HTH_1"/>
    <property type="match status" value="1"/>
</dbReference>
<dbReference type="AlphaFoldDB" id="A0A220VG50"/>
<dbReference type="InterPro" id="IPR036388">
    <property type="entry name" value="WH-like_DNA-bd_sf"/>
</dbReference>
<evidence type="ECO:0000313" key="6">
    <source>
        <dbReference type="EMBL" id="ASK79374.1"/>
    </source>
</evidence>
<sequence length="292" mass="33316">MKYLDDLNIFGCIVRYGNFAEASKRLGIPAPTLTRRIQSLEDVLDVRLFNRNARKLVLTDAGHKFYQKCSPLIDEILLQTENISNENENHGGQLKVACPQNFINFGFQKFFSNFLKHNPDIDLYIETSTAPDELNAEDWDVFITPVEMNLNNVSFKKLGQITDILVASPQFLSDSFDITKPEDLDGCDLLKGKPLVDWKIYNGPQFYENTSTPKLLINELMAVKQACLAGLGITLIPNVFVEKEIHKGTLVHVLPEWASKPRDVYIVYKDRIQQSKKLNIFIDALMDHGFKF</sequence>
<dbReference type="InterPro" id="IPR005119">
    <property type="entry name" value="LysR_subst-bd"/>
</dbReference>
<dbReference type="EMBL" id="CP022356">
    <property type="protein sequence ID" value="ASK79374.1"/>
    <property type="molecule type" value="Genomic_DNA"/>
</dbReference>
<evidence type="ECO:0000256" key="2">
    <source>
        <dbReference type="ARBA" id="ARBA00023015"/>
    </source>
</evidence>
<keyword evidence="7" id="KW-1185">Reference proteome</keyword>
<dbReference type="Proteomes" id="UP000242175">
    <property type="component" value="Chromosome small"/>
</dbReference>
<keyword evidence="3" id="KW-0238">DNA-binding</keyword>
<dbReference type="InterPro" id="IPR000847">
    <property type="entry name" value="LysR_HTH_N"/>
</dbReference>
<dbReference type="FunFam" id="1.10.10.10:FF:000001">
    <property type="entry name" value="LysR family transcriptional regulator"/>
    <property type="match status" value="1"/>
</dbReference>
<evidence type="ECO:0000256" key="3">
    <source>
        <dbReference type="ARBA" id="ARBA00023125"/>
    </source>
</evidence>
<dbReference type="GO" id="GO:0043565">
    <property type="term" value="F:sequence-specific DNA binding"/>
    <property type="evidence" value="ECO:0007669"/>
    <property type="project" value="TreeGrafter"/>
</dbReference>
<keyword evidence="4" id="KW-0804">Transcription</keyword>
<gene>
    <name evidence="6" type="ORF">CF386_09945</name>
</gene>
<dbReference type="KEGG" id="pmai:CF386_09945"/>
<comment type="similarity">
    <text evidence="1">Belongs to the LysR transcriptional regulatory family.</text>
</comment>